<sequence>MSDKPVRSSSDDANTHKSFAAKYIWSQDHKVIAIQYSITAIMVGLIALVLSGMMRLQLGFPNTFSFIEPSAYLQFVTMHGMIMVIYLLTALLLGGFGNYLIPLMIGARDMVFPFLNMLSYWTYLLAVIILVAGFFVTGGPSGAGWTLYPPQAILPGTPGNDLGIVFMLLSLAVFIVAFTMGGLNYVTTVLQARTEGMTLMRMPLTIWGIFVATILGLLAFPALLVSAIMMMLDKTLGTSFFMPAIVSLGESLDYSGGSPVLFQHLFWFFGHPEVYIVALPAFGMVSDIISVHARKNIFGYRMMVWAIVAIGGLSFVVWAHHMYVSGMNPYFGFFFATTTLIIAVPTALKVYNWVLTLWQGNIHLTTPMLFSIGFIFTFTHGGLTGLFLGNVVVDLPLSDTYFVVAHFHMVMGVSPVMVLFAALYHWFPKVSGRFLHAGLGKVHFWITFLGAYAIYLPMHYLGFLGVPRRYYAMGATDFIPDSAAALNANITVSALIVGLAQLIFIVNIIYSLSRGRKAGANPWGATTLEWQTEFTPPRHGNWGVASPIVYRWAYDYSVPGVKADFIPQNLPREEVEMDDGSMMGGAQMKAEG</sequence>
<keyword evidence="4 7" id="KW-1133">Transmembrane helix</keyword>
<dbReference type="PROSITE" id="PS00077">
    <property type="entry name" value="COX1_CUB"/>
    <property type="match status" value="1"/>
</dbReference>
<reference evidence="9 10" key="1">
    <citation type="submission" date="2018-11" db="EMBL/GenBank/DDBJ databases">
        <title>Genomic Encyclopedia of Type Strains, Phase IV (KMG-IV): sequencing the most valuable type-strain genomes for metagenomic binning, comparative biology and taxonomic classification.</title>
        <authorList>
            <person name="Goeker M."/>
        </authorList>
    </citation>
    <scope>NUCLEOTIDE SEQUENCE [LARGE SCALE GENOMIC DNA]</scope>
    <source>
        <strain evidence="9 10">DSM 100316</strain>
    </source>
</reference>
<feature type="transmembrane region" description="Helical" evidence="7">
    <location>
        <begin position="204"/>
        <end position="232"/>
    </location>
</feature>
<dbReference type="GO" id="GO:0009060">
    <property type="term" value="P:aerobic respiration"/>
    <property type="evidence" value="ECO:0007669"/>
    <property type="project" value="InterPro"/>
</dbReference>
<dbReference type="OrthoDB" id="9803294at2"/>
<keyword evidence="6" id="KW-0349">Heme</keyword>
<feature type="transmembrane region" description="Helical" evidence="7">
    <location>
        <begin position="401"/>
        <end position="424"/>
    </location>
</feature>
<evidence type="ECO:0000256" key="1">
    <source>
        <dbReference type="ARBA" id="ARBA00004141"/>
    </source>
</evidence>
<keyword evidence="10" id="KW-1185">Reference proteome</keyword>
<dbReference type="SUPFAM" id="SSF81442">
    <property type="entry name" value="Cytochrome c oxidase subunit I-like"/>
    <property type="match status" value="1"/>
</dbReference>
<gene>
    <name evidence="9" type="ORF">EDC56_1401</name>
</gene>
<dbReference type="PANTHER" id="PTHR10422">
    <property type="entry name" value="CYTOCHROME C OXIDASE SUBUNIT 1"/>
    <property type="match status" value="1"/>
</dbReference>
<dbReference type="GO" id="GO:0016020">
    <property type="term" value="C:membrane"/>
    <property type="evidence" value="ECO:0007669"/>
    <property type="project" value="UniProtKB-SubCell"/>
</dbReference>
<evidence type="ECO:0000313" key="9">
    <source>
        <dbReference type="EMBL" id="ROS00978.1"/>
    </source>
</evidence>
<keyword evidence="6" id="KW-0813">Transport</keyword>
<proteinExistence type="inferred from homology"/>
<protein>
    <submittedName>
        <fullName evidence="9">Cytochrome c oxidase subunit 1</fullName>
    </submittedName>
</protein>
<dbReference type="GO" id="GO:0015990">
    <property type="term" value="P:electron transport coupled proton transport"/>
    <property type="evidence" value="ECO:0007669"/>
    <property type="project" value="TreeGrafter"/>
</dbReference>
<feature type="transmembrane region" description="Helical" evidence="7">
    <location>
        <begin position="486"/>
        <end position="510"/>
    </location>
</feature>
<feature type="transmembrane region" description="Helical" evidence="7">
    <location>
        <begin position="274"/>
        <end position="291"/>
    </location>
</feature>
<dbReference type="InterPro" id="IPR000883">
    <property type="entry name" value="Cyt_C_Oxase_1"/>
</dbReference>
<evidence type="ECO:0000313" key="10">
    <source>
        <dbReference type="Proteomes" id="UP000275394"/>
    </source>
</evidence>
<keyword evidence="6" id="KW-0408">Iron</keyword>
<feature type="transmembrane region" description="Helical" evidence="7">
    <location>
        <begin position="31"/>
        <end position="51"/>
    </location>
</feature>
<keyword evidence="2 6" id="KW-0679">Respiratory chain</keyword>
<dbReference type="GO" id="GO:0020037">
    <property type="term" value="F:heme binding"/>
    <property type="evidence" value="ECO:0007669"/>
    <property type="project" value="InterPro"/>
</dbReference>
<keyword evidence="6" id="KW-0249">Electron transport</keyword>
<feature type="transmembrane region" description="Helical" evidence="7">
    <location>
        <begin position="330"/>
        <end position="348"/>
    </location>
</feature>
<evidence type="ECO:0000259" key="8">
    <source>
        <dbReference type="PROSITE" id="PS50855"/>
    </source>
</evidence>
<feature type="domain" description="Cytochrome oxidase subunit I profile" evidence="8">
    <location>
        <begin position="19"/>
        <end position="550"/>
    </location>
</feature>
<dbReference type="InterPro" id="IPR023616">
    <property type="entry name" value="Cyt_c_oxase-like_su1_dom"/>
</dbReference>
<evidence type="ECO:0000256" key="4">
    <source>
        <dbReference type="ARBA" id="ARBA00022989"/>
    </source>
</evidence>
<comment type="subcellular location">
    <subcellularLocation>
        <location evidence="1">Membrane</location>
        <topology evidence="1">Multi-pass membrane protein</topology>
    </subcellularLocation>
</comment>
<feature type="transmembrane region" description="Helical" evidence="7">
    <location>
        <begin position="121"/>
        <end position="142"/>
    </location>
</feature>
<feature type="transmembrane region" description="Helical" evidence="7">
    <location>
        <begin position="303"/>
        <end position="324"/>
    </location>
</feature>
<evidence type="ECO:0000256" key="5">
    <source>
        <dbReference type="ARBA" id="ARBA00023136"/>
    </source>
</evidence>
<dbReference type="AlphaFoldDB" id="A0A3N2DMF4"/>
<dbReference type="RefSeq" id="WP_123711827.1">
    <property type="nucleotide sequence ID" value="NZ_RKHR01000004.1"/>
</dbReference>
<comment type="caution">
    <text evidence="9">The sequence shown here is derived from an EMBL/GenBank/DDBJ whole genome shotgun (WGS) entry which is preliminary data.</text>
</comment>
<evidence type="ECO:0000256" key="3">
    <source>
        <dbReference type="ARBA" id="ARBA00022692"/>
    </source>
</evidence>
<evidence type="ECO:0000256" key="2">
    <source>
        <dbReference type="ARBA" id="ARBA00022660"/>
    </source>
</evidence>
<feature type="transmembrane region" description="Helical" evidence="7">
    <location>
        <begin position="444"/>
        <end position="466"/>
    </location>
</feature>
<comment type="similarity">
    <text evidence="6">Belongs to the heme-copper respiratory oxidase family.</text>
</comment>
<evidence type="ECO:0000256" key="7">
    <source>
        <dbReference type="SAM" id="Phobius"/>
    </source>
</evidence>
<feature type="transmembrane region" description="Helical" evidence="7">
    <location>
        <begin position="162"/>
        <end position="183"/>
    </location>
</feature>
<dbReference type="PRINTS" id="PR01165">
    <property type="entry name" value="CYCOXIDASEI"/>
</dbReference>
<dbReference type="PROSITE" id="PS50855">
    <property type="entry name" value="COX1"/>
    <property type="match status" value="1"/>
</dbReference>
<name>A0A3N2DMF4_9GAMM</name>
<dbReference type="Proteomes" id="UP000275394">
    <property type="component" value="Unassembled WGS sequence"/>
</dbReference>
<dbReference type="EMBL" id="RKHR01000004">
    <property type="protein sequence ID" value="ROS00978.1"/>
    <property type="molecule type" value="Genomic_DNA"/>
</dbReference>
<dbReference type="Gene3D" id="1.20.210.10">
    <property type="entry name" value="Cytochrome c oxidase-like, subunit I domain"/>
    <property type="match status" value="1"/>
</dbReference>
<dbReference type="GO" id="GO:0004129">
    <property type="term" value="F:cytochrome-c oxidase activity"/>
    <property type="evidence" value="ECO:0007669"/>
    <property type="project" value="InterPro"/>
</dbReference>
<dbReference type="GO" id="GO:0022904">
    <property type="term" value="P:respiratory electron transport chain"/>
    <property type="evidence" value="ECO:0007669"/>
    <property type="project" value="TreeGrafter"/>
</dbReference>
<keyword evidence="3 6" id="KW-0812">Transmembrane</keyword>
<dbReference type="InterPro" id="IPR023615">
    <property type="entry name" value="Cyt_c_Oxase_su1_BS"/>
</dbReference>
<dbReference type="PANTHER" id="PTHR10422:SF18">
    <property type="entry name" value="CYTOCHROME C OXIDASE SUBUNIT 1"/>
    <property type="match status" value="1"/>
</dbReference>
<feature type="transmembrane region" description="Helical" evidence="7">
    <location>
        <begin position="369"/>
        <end position="389"/>
    </location>
</feature>
<dbReference type="InterPro" id="IPR036927">
    <property type="entry name" value="Cyt_c_oxase-like_su1_sf"/>
</dbReference>
<keyword evidence="5 7" id="KW-0472">Membrane</keyword>
<keyword evidence="6" id="KW-0479">Metal-binding</keyword>
<accession>A0A3N2DMF4</accession>
<organism evidence="9 10">
    <name type="scientific">Sinobacterium caligoides</name>
    <dbReference type="NCBI Taxonomy" id="933926"/>
    <lineage>
        <taxon>Bacteria</taxon>
        <taxon>Pseudomonadati</taxon>
        <taxon>Pseudomonadota</taxon>
        <taxon>Gammaproteobacteria</taxon>
        <taxon>Cellvibrionales</taxon>
        <taxon>Spongiibacteraceae</taxon>
        <taxon>Sinobacterium</taxon>
    </lineage>
</organism>
<evidence type="ECO:0000256" key="6">
    <source>
        <dbReference type="RuleBase" id="RU000370"/>
    </source>
</evidence>
<dbReference type="Pfam" id="PF00115">
    <property type="entry name" value="COX1"/>
    <property type="match status" value="1"/>
</dbReference>
<feature type="transmembrane region" description="Helical" evidence="7">
    <location>
        <begin position="71"/>
        <end position="101"/>
    </location>
</feature>